<organism evidence="3 4">
    <name type="scientific">Odoribacter splanchnicus</name>
    <dbReference type="NCBI Taxonomy" id="28118"/>
    <lineage>
        <taxon>Bacteria</taxon>
        <taxon>Pseudomonadati</taxon>
        <taxon>Bacteroidota</taxon>
        <taxon>Bacteroidia</taxon>
        <taxon>Bacteroidales</taxon>
        <taxon>Odoribacteraceae</taxon>
        <taxon>Odoribacter</taxon>
    </lineage>
</organism>
<evidence type="ECO:0000256" key="1">
    <source>
        <dbReference type="SAM" id="SignalP"/>
    </source>
</evidence>
<dbReference type="RefSeq" id="WP_118106964.1">
    <property type="nucleotide sequence ID" value="NZ_JBDGCO010000007.1"/>
</dbReference>
<accession>A0A412WTL3</accession>
<comment type="caution">
    <text evidence="3">The sequence shown here is derived from an EMBL/GenBank/DDBJ whole genome shotgun (WGS) entry which is preliminary data.</text>
</comment>
<reference evidence="3 4" key="1">
    <citation type="submission" date="2018-08" db="EMBL/GenBank/DDBJ databases">
        <title>A genome reference for cultivated species of the human gut microbiota.</title>
        <authorList>
            <person name="Zou Y."/>
            <person name="Xue W."/>
            <person name="Luo G."/>
        </authorList>
    </citation>
    <scope>NUCLEOTIDE SEQUENCE [LARGE SCALE GENOMIC DNA]</scope>
    <source>
        <strain evidence="3 4">AF14-6AC</strain>
    </source>
</reference>
<sequence length="476" mass="54134">MKIKLYILACWLLSGLVSCNDWLDVKPETEMTLEEMYADQQGFQDALTGAYLNMKSTGAYGQQLMYGTVEYLAQHWDCSANSTQEKISQFNYVDNSVQSSFETIYTQLYKIIASANMILEQIDARQDVFEPGMYEIIKGEALAMRAYCHFDLLRLFGPMPTRTSTGKILPYVTTVGIDYHTHHTYQEFTELLKNDLIDAEGLLKQVDPIIPAEKGGEELNLSVSAENFLLARQVRFNYYAVKAMEARFFLWMGGETNKSAAYDCATELIEAEDSDGKLLFTLGSTDNLSKSDYSFSTEHILAIYEYNLKDRAESAFTTNSSYSKAQNVLSPDLYPAGTTDIRYLGLWTSYTSGSGSVVFSIKKFLQDDNHDEINQFPLIRLAEMYFIAMECGPLSEASRLYEEFCLSRDIELVNLQSEAQLEEVLIKEYNKEFYAEGQAFYAFKRLAVENILWAKFPGDEESYVVPLPLSEINYGN</sequence>
<dbReference type="Proteomes" id="UP000283426">
    <property type="component" value="Unassembled WGS sequence"/>
</dbReference>
<name>A0A412WTL3_9BACT</name>
<feature type="domain" description="SusD-like N-terminal" evidence="2">
    <location>
        <begin position="21"/>
        <end position="203"/>
    </location>
</feature>
<proteinExistence type="predicted"/>
<dbReference type="InterPro" id="IPR033985">
    <property type="entry name" value="SusD-like_N"/>
</dbReference>
<dbReference type="EMBL" id="QRYW01000001">
    <property type="protein sequence ID" value="RGV30514.1"/>
    <property type="molecule type" value="Genomic_DNA"/>
</dbReference>
<feature type="signal peptide" evidence="1">
    <location>
        <begin position="1"/>
        <end position="19"/>
    </location>
</feature>
<dbReference type="Gene3D" id="1.25.40.390">
    <property type="match status" value="1"/>
</dbReference>
<feature type="chain" id="PRO_5019082707" description="SusD-like N-terminal domain-containing protein" evidence="1">
    <location>
        <begin position="20"/>
        <end position="476"/>
    </location>
</feature>
<dbReference type="SUPFAM" id="SSF48452">
    <property type="entry name" value="TPR-like"/>
    <property type="match status" value="1"/>
</dbReference>
<dbReference type="InterPro" id="IPR011990">
    <property type="entry name" value="TPR-like_helical_dom_sf"/>
</dbReference>
<gene>
    <name evidence="3" type="ORF">DWW24_00085</name>
</gene>
<dbReference type="Pfam" id="PF14322">
    <property type="entry name" value="SusD-like_3"/>
    <property type="match status" value="1"/>
</dbReference>
<evidence type="ECO:0000259" key="2">
    <source>
        <dbReference type="Pfam" id="PF14322"/>
    </source>
</evidence>
<evidence type="ECO:0000313" key="3">
    <source>
        <dbReference type="EMBL" id="RGV30514.1"/>
    </source>
</evidence>
<keyword evidence="1" id="KW-0732">Signal</keyword>
<dbReference type="AlphaFoldDB" id="A0A412WTL3"/>
<protein>
    <recommendedName>
        <fullName evidence="2">SusD-like N-terminal domain-containing protein</fullName>
    </recommendedName>
</protein>
<evidence type="ECO:0000313" key="4">
    <source>
        <dbReference type="Proteomes" id="UP000283426"/>
    </source>
</evidence>
<dbReference type="PROSITE" id="PS51257">
    <property type="entry name" value="PROKAR_LIPOPROTEIN"/>
    <property type="match status" value="1"/>
</dbReference>